<evidence type="ECO:0000313" key="1">
    <source>
        <dbReference type="EMBL" id="KAA6383153.1"/>
    </source>
</evidence>
<gene>
    <name evidence="1" type="ORF">EZS28_021320</name>
</gene>
<evidence type="ECO:0000313" key="2">
    <source>
        <dbReference type="Proteomes" id="UP000324800"/>
    </source>
</evidence>
<accession>A0A5J4VLQ4</accession>
<proteinExistence type="predicted"/>
<comment type="caution">
    <text evidence="1">The sequence shown here is derived from an EMBL/GenBank/DDBJ whole genome shotgun (WGS) entry which is preliminary data.</text>
</comment>
<dbReference type="Proteomes" id="UP000324800">
    <property type="component" value="Unassembled WGS sequence"/>
</dbReference>
<name>A0A5J4VLQ4_9EUKA</name>
<dbReference type="EMBL" id="SNRW01006401">
    <property type="protein sequence ID" value="KAA6383153.1"/>
    <property type="molecule type" value="Genomic_DNA"/>
</dbReference>
<sequence length="227" mass="25749">MSTTPTSSVINSFQKSELKITTLSDEMCHVGSQLSQFFWIAQPATVEIVGKSGSFKTAVFVIIYINEFIQQLGFVCVDGIDGFLERGVVEGFDNRTSSLYQVSQALNILASHSFCRVVITNHTVEDNKRAKVLKKDTQKRIGESYNIDRFSFQEKDLQTQKNENDENDQETINDGQFNTLLLRNKLGVLWEGAVQERITILNAQTTQRNFPIQVPLVGKFMLDYPCY</sequence>
<protein>
    <submittedName>
        <fullName evidence="1">Uncharacterized protein</fullName>
    </submittedName>
</protein>
<organism evidence="1 2">
    <name type="scientific">Streblomastix strix</name>
    <dbReference type="NCBI Taxonomy" id="222440"/>
    <lineage>
        <taxon>Eukaryota</taxon>
        <taxon>Metamonada</taxon>
        <taxon>Preaxostyla</taxon>
        <taxon>Oxymonadida</taxon>
        <taxon>Streblomastigidae</taxon>
        <taxon>Streblomastix</taxon>
    </lineage>
</organism>
<reference evidence="1 2" key="1">
    <citation type="submission" date="2019-03" db="EMBL/GenBank/DDBJ databases">
        <title>Single cell metagenomics reveals metabolic interactions within the superorganism composed of flagellate Streblomastix strix and complex community of Bacteroidetes bacteria on its surface.</title>
        <authorList>
            <person name="Treitli S.C."/>
            <person name="Kolisko M."/>
            <person name="Husnik F."/>
            <person name="Keeling P."/>
            <person name="Hampl V."/>
        </authorList>
    </citation>
    <scope>NUCLEOTIDE SEQUENCE [LARGE SCALE GENOMIC DNA]</scope>
    <source>
        <strain evidence="1">ST1C</strain>
    </source>
</reference>
<dbReference type="AlphaFoldDB" id="A0A5J4VLQ4"/>